<dbReference type="AlphaFoldDB" id="A0A061D6K5"/>
<dbReference type="OrthoDB" id="429427at2759"/>
<evidence type="ECO:0000256" key="1">
    <source>
        <dbReference type="SAM" id="MobiDB-lite"/>
    </source>
</evidence>
<sequence length="750" mass="83008">MFAKRKLLGKNPDKGKPGAKSAPSPGNAAVNSAPGGAEAPATAKVETTDVERPKPDGTTEKRSFRRGLRDGSGAAKEKAGAVSQQGGKGGRKSGMSGLSFNEDVKSHGDVSIRKGVTNTTAAPVSHESNAPGVGSVGVNSDINTPHAGTKPSRGKRGNRRKGRRGPSTAEKTLYLDVKGEKFDSQKPYDQHADNDITGMRTTGYFRYPRYDWDSGDMSSDSFDSYDYRRRAQQANRKPTVNIYEELSKPFTAADASRLMSQRLSALRKDLYEYTDEVDKAKQVVESKNKAPERLDAALSGITANVELFDMLVEEARVLGGLCSTKLAEVQKTLQEMHNSNKDYCDGIYCMYRWLLCDLLRIGGFDCDYSCGYLDEVDDDGNDLAKGVKRDFAKREQSLHSFIAHQKSLAQLRVGAVLKEAGDASIDRYMSEDVTACFTVSPSWPEWQALYPCSSPSRFKGADVMGDVCEKYKTLSSSISVFMNFKKSHMNEFVQLEVGERLKAVYRLYAMADVLTWDFFGDSRNAALGFVGSEWFGCVKNFCPEHLPQLVLEVVYPACLKAIETWDITNALQSRSLARLFIQTIENLPPDGRGASIDKLGSQFVKVLESRVGVLCPRVSRTTFKDGYIAGCWKFLIVQIARNVMHFSDVFTGNTLSKVLFDILFLDRLLPTLDFQLACDAFAVAQFLHVVKTLSPQLRLKNKVNAVIKSSSYAIAERNWDNRAGFSVVWDQLNVTLRNEDYLGILNGIFA</sequence>
<feature type="region of interest" description="Disordered" evidence="1">
    <location>
        <begin position="1"/>
        <end position="171"/>
    </location>
</feature>
<feature type="compositionally biased region" description="Basic residues" evidence="1">
    <location>
        <begin position="152"/>
        <end position="164"/>
    </location>
</feature>
<accession>A0A061D6K5</accession>
<dbReference type="Proteomes" id="UP000033188">
    <property type="component" value="Chromosome 3"/>
</dbReference>
<feature type="compositionally biased region" description="Polar residues" evidence="1">
    <location>
        <begin position="116"/>
        <end position="128"/>
    </location>
</feature>
<evidence type="ECO:0008006" key="4">
    <source>
        <dbReference type="Google" id="ProtNLM"/>
    </source>
</evidence>
<evidence type="ECO:0000313" key="3">
    <source>
        <dbReference type="Proteomes" id="UP000033188"/>
    </source>
</evidence>
<dbReference type="EMBL" id="LK391709">
    <property type="protein sequence ID" value="CDR96291.1"/>
    <property type="molecule type" value="Genomic_DNA"/>
</dbReference>
<protein>
    <recommendedName>
        <fullName evidence="4">GCF C-terminal domain-containing protein</fullName>
    </recommendedName>
</protein>
<proteinExistence type="predicted"/>
<dbReference type="GeneID" id="24564832"/>
<dbReference type="RefSeq" id="XP_012768477.1">
    <property type="nucleotide sequence ID" value="XM_012913023.1"/>
</dbReference>
<dbReference type="KEGG" id="bbig:BBBOND_0301950"/>
<dbReference type="OMA" id="SACLEPF"/>
<dbReference type="VEuPathDB" id="PiroplasmaDB:BBBOND_0301950"/>
<feature type="compositionally biased region" description="Basic and acidic residues" evidence="1">
    <location>
        <begin position="46"/>
        <end position="62"/>
    </location>
</feature>
<evidence type="ECO:0000313" key="2">
    <source>
        <dbReference type="EMBL" id="CDR96291.1"/>
    </source>
</evidence>
<organism evidence="2 3">
    <name type="scientific">Babesia bigemina</name>
    <dbReference type="NCBI Taxonomy" id="5866"/>
    <lineage>
        <taxon>Eukaryota</taxon>
        <taxon>Sar</taxon>
        <taxon>Alveolata</taxon>
        <taxon>Apicomplexa</taxon>
        <taxon>Aconoidasida</taxon>
        <taxon>Piroplasmida</taxon>
        <taxon>Babesiidae</taxon>
        <taxon>Babesia</taxon>
    </lineage>
</organism>
<dbReference type="STRING" id="5866.A0A061D6K5"/>
<reference evidence="3" key="1">
    <citation type="journal article" date="2014" name="Nucleic Acids Res.">
        <title>The evolutionary dynamics of variant antigen genes in Babesia reveal a history of genomic innovation underlying host-parasite interaction.</title>
        <authorList>
            <person name="Jackson A.P."/>
            <person name="Otto T.D."/>
            <person name="Darby A."/>
            <person name="Ramaprasad A."/>
            <person name="Xia D."/>
            <person name="Echaide I.E."/>
            <person name="Farber M."/>
            <person name="Gahlot S."/>
            <person name="Gamble J."/>
            <person name="Gupta D."/>
            <person name="Gupta Y."/>
            <person name="Jackson L."/>
            <person name="Malandrin L."/>
            <person name="Malas T.B."/>
            <person name="Moussa E."/>
            <person name="Nair M."/>
            <person name="Reid A.J."/>
            <person name="Sanders M."/>
            <person name="Sharma J."/>
            <person name="Tracey A."/>
            <person name="Quail M.A."/>
            <person name="Weir W."/>
            <person name="Wastling J.M."/>
            <person name="Hall N."/>
            <person name="Willadsen P."/>
            <person name="Lingelbach K."/>
            <person name="Shiels B."/>
            <person name="Tait A."/>
            <person name="Berriman M."/>
            <person name="Allred D.R."/>
            <person name="Pain A."/>
        </authorList>
    </citation>
    <scope>NUCLEOTIDE SEQUENCE [LARGE SCALE GENOMIC DNA]</scope>
    <source>
        <strain evidence="3">Bond</strain>
    </source>
</reference>
<name>A0A061D6K5_BABBI</name>
<feature type="compositionally biased region" description="Basic and acidic residues" evidence="1">
    <location>
        <begin position="102"/>
        <end position="112"/>
    </location>
</feature>
<gene>
    <name evidence="2" type="ORF">BBBOND_0301950</name>
</gene>
<keyword evidence="3" id="KW-1185">Reference proteome</keyword>